<organism evidence="2 3">
    <name type="scientific">Christiangramia sediminicola</name>
    <dbReference type="NCBI Taxonomy" id="3073267"/>
    <lineage>
        <taxon>Bacteria</taxon>
        <taxon>Pseudomonadati</taxon>
        <taxon>Bacteroidota</taxon>
        <taxon>Flavobacteriia</taxon>
        <taxon>Flavobacteriales</taxon>
        <taxon>Flavobacteriaceae</taxon>
        <taxon>Christiangramia</taxon>
    </lineage>
</organism>
<proteinExistence type="predicted"/>
<dbReference type="Proteomes" id="UP001257234">
    <property type="component" value="Unassembled WGS sequence"/>
</dbReference>
<accession>A0ABU1ETC0</accession>
<gene>
    <name evidence="2" type="ORF">RE431_11315</name>
</gene>
<dbReference type="RefSeq" id="WP_309562093.1">
    <property type="nucleotide sequence ID" value="NZ_JAVJIU010000004.1"/>
</dbReference>
<name>A0ABU1ETC0_9FLAO</name>
<sequence>MKSSKFILKFFAKFLAILIIFQSCNIYHSANISLEKAAETNRKVRLKTEEGNNLKFKWIADKNGEFYGYTRENSSTSKKLKNLGVIGTSSGKFYSYGLEELNIQKIQAKNYTLSTIGTILTAIVALYTTLYIIVAATFSGGFFEWDDSY</sequence>
<feature type="transmembrane region" description="Helical" evidence="1">
    <location>
        <begin position="119"/>
        <end position="143"/>
    </location>
</feature>
<keyword evidence="1" id="KW-0472">Membrane</keyword>
<dbReference type="PROSITE" id="PS51257">
    <property type="entry name" value="PROKAR_LIPOPROTEIN"/>
    <property type="match status" value="1"/>
</dbReference>
<reference evidence="3" key="1">
    <citation type="submission" date="2023-07" db="EMBL/GenBank/DDBJ databases">
        <title>Christiangramia sp. SM2212., a novel bacterium of the family Flavobacteriaceae isolated from the sea sediment.</title>
        <authorList>
            <person name="Wang J."/>
            <person name="Zhang X."/>
        </authorList>
    </citation>
    <scope>NUCLEOTIDE SEQUENCE [LARGE SCALE GENOMIC DNA]</scope>
    <source>
        <strain evidence="3">SM2212</strain>
    </source>
</reference>
<evidence type="ECO:0000313" key="3">
    <source>
        <dbReference type="Proteomes" id="UP001257234"/>
    </source>
</evidence>
<dbReference type="EMBL" id="JAVJIU010000004">
    <property type="protein sequence ID" value="MDR5591227.1"/>
    <property type="molecule type" value="Genomic_DNA"/>
</dbReference>
<feature type="transmembrane region" description="Helical" evidence="1">
    <location>
        <begin position="6"/>
        <end position="27"/>
    </location>
</feature>
<evidence type="ECO:0000256" key="1">
    <source>
        <dbReference type="SAM" id="Phobius"/>
    </source>
</evidence>
<keyword evidence="1" id="KW-0812">Transmembrane</keyword>
<protein>
    <submittedName>
        <fullName evidence="2">Uncharacterized protein</fullName>
    </submittedName>
</protein>
<evidence type="ECO:0000313" key="2">
    <source>
        <dbReference type="EMBL" id="MDR5591227.1"/>
    </source>
</evidence>
<keyword evidence="3" id="KW-1185">Reference proteome</keyword>
<keyword evidence="1" id="KW-1133">Transmembrane helix</keyword>
<comment type="caution">
    <text evidence="2">The sequence shown here is derived from an EMBL/GenBank/DDBJ whole genome shotgun (WGS) entry which is preliminary data.</text>
</comment>